<feature type="region of interest" description="Disordered" evidence="1">
    <location>
        <begin position="225"/>
        <end position="246"/>
    </location>
</feature>
<feature type="compositionally biased region" description="Polar residues" evidence="1">
    <location>
        <begin position="229"/>
        <end position="238"/>
    </location>
</feature>
<reference evidence="2 3" key="1">
    <citation type="journal article" date="2019" name="Commun. Biol.">
        <title>The bagworm genome reveals a unique fibroin gene that provides high tensile strength.</title>
        <authorList>
            <person name="Kono N."/>
            <person name="Nakamura H."/>
            <person name="Ohtoshi R."/>
            <person name="Tomita M."/>
            <person name="Numata K."/>
            <person name="Arakawa K."/>
        </authorList>
    </citation>
    <scope>NUCLEOTIDE SEQUENCE [LARGE SCALE GENOMIC DNA]</scope>
</reference>
<proteinExistence type="predicted"/>
<dbReference type="EMBL" id="BGZK01000636">
    <property type="protein sequence ID" value="GBP53947.1"/>
    <property type="molecule type" value="Genomic_DNA"/>
</dbReference>
<dbReference type="STRING" id="151549.A0A4C1WV10"/>
<dbReference type="Proteomes" id="UP000299102">
    <property type="component" value="Unassembled WGS sequence"/>
</dbReference>
<dbReference type="Pfam" id="PF05380">
    <property type="entry name" value="Peptidase_A17"/>
    <property type="match status" value="1"/>
</dbReference>
<dbReference type="AlphaFoldDB" id="A0A4C1WV10"/>
<dbReference type="PANTHER" id="PTHR47331:SF5">
    <property type="entry name" value="RIBONUCLEASE H"/>
    <property type="match status" value="1"/>
</dbReference>
<gene>
    <name evidence="2" type="ORF">EVAR_96625_1</name>
</gene>
<organism evidence="2 3">
    <name type="scientific">Eumeta variegata</name>
    <name type="common">Bagworm moth</name>
    <name type="synonym">Eumeta japonica</name>
    <dbReference type="NCBI Taxonomy" id="151549"/>
    <lineage>
        <taxon>Eukaryota</taxon>
        <taxon>Metazoa</taxon>
        <taxon>Ecdysozoa</taxon>
        <taxon>Arthropoda</taxon>
        <taxon>Hexapoda</taxon>
        <taxon>Insecta</taxon>
        <taxon>Pterygota</taxon>
        <taxon>Neoptera</taxon>
        <taxon>Endopterygota</taxon>
        <taxon>Lepidoptera</taxon>
        <taxon>Glossata</taxon>
        <taxon>Ditrysia</taxon>
        <taxon>Tineoidea</taxon>
        <taxon>Psychidae</taxon>
        <taxon>Oiketicinae</taxon>
        <taxon>Eumeta</taxon>
    </lineage>
</organism>
<dbReference type="PANTHER" id="PTHR47331">
    <property type="entry name" value="PHD-TYPE DOMAIN-CONTAINING PROTEIN"/>
    <property type="match status" value="1"/>
</dbReference>
<comment type="caution">
    <text evidence="2">The sequence shown here is derived from an EMBL/GenBank/DDBJ whole genome shotgun (WGS) entry which is preliminary data.</text>
</comment>
<dbReference type="OrthoDB" id="5983986at2759"/>
<evidence type="ECO:0000256" key="1">
    <source>
        <dbReference type="SAM" id="MobiDB-lite"/>
    </source>
</evidence>
<evidence type="ECO:0000313" key="2">
    <source>
        <dbReference type="EMBL" id="GBP53947.1"/>
    </source>
</evidence>
<accession>A0A4C1WV10</accession>
<keyword evidence="3" id="KW-1185">Reference proteome</keyword>
<evidence type="ECO:0000313" key="3">
    <source>
        <dbReference type="Proteomes" id="UP000299102"/>
    </source>
</evidence>
<name>A0A4C1WV10_EUMVA</name>
<protein>
    <submittedName>
        <fullName evidence="2">Uncharacterized protein</fullName>
    </submittedName>
</protein>
<sequence>MTRVIFGAELSPCTAVNVKNANAEKHRESFPAAVIGIIQNHYMDDYLQSFLATEEAIKIARENTTTYLETEHRLGRGGTGQRLQRLNTWLEHLQAPRKLDIPQCYPGCTHAVKRELHTFVDASEHKYAASRYWRTTAAEGSINMSLVMAKARVAPLKITSVPRLELQAAVMGVQLAPCAEEGHDIKPDQRVFWNDSRTVLTWIKTGARAYKPWFRSPEFLQRSEEEWPSETQEIARSSPTREERTHTARDASQIDITQALPDITRFSSWQRLRRTTARALQFVDRCKAKRGLIEGTHAISRKRIQKTDKNDPNWRQTLKKIKKIDKIIYLSANEKKFVSFTLHKRYPREEVFATLLIEAEYTVNSRPLTHVSVSADDPEALTSNHFLLGGPGRVPVPESFRDSDTYGRQQWRHAQRLADLFWTR</sequence>
<dbReference type="InterPro" id="IPR008042">
    <property type="entry name" value="Retrotrans_Pao"/>
</dbReference>